<gene>
    <name evidence="1" type="ORF">ECRASSUSDP1_LOCUS6100</name>
</gene>
<reference evidence="1" key="1">
    <citation type="submission" date="2023-07" db="EMBL/GenBank/DDBJ databases">
        <authorList>
            <consortium name="AG Swart"/>
            <person name="Singh M."/>
            <person name="Singh A."/>
            <person name="Seah K."/>
            <person name="Emmerich C."/>
        </authorList>
    </citation>
    <scope>NUCLEOTIDE SEQUENCE</scope>
    <source>
        <strain evidence="1">DP1</strain>
    </source>
</reference>
<sequence>MMLRTLIATSESSLSSTRCTKRISTNIRNKFLQILIQKRSEQRVSKIEAPKSQTRELNLKALRTFLKIPNKEFLKKEAKKISNIIKLSKKRGRELAKKEWENICQTKSRSNSRYEKSISKIKNSRYNIIQQHLKIKSRSIDCYKKLNQKISKKAKRKENKYKGNEIKIYENISQHEMPELSRCLAPKRSIFNVDILKMSPGLSLDPVDRSFKLSFTSEPAHLSSSMSNAHTNLTVSNSQTLAKGDPSRFKVRLSGGLKVNSSYDGGSTRHEAVTVLAKPRKRSRDWGLPSGQSEGLSSGVIRARQLTHESLSGGRIPQTYLTNASVATGASACVYT</sequence>
<dbReference type="EMBL" id="CAMPGE010005912">
    <property type="protein sequence ID" value="CAI2364754.1"/>
    <property type="molecule type" value="Genomic_DNA"/>
</dbReference>
<protein>
    <submittedName>
        <fullName evidence="1">Uncharacterized protein</fullName>
    </submittedName>
</protein>
<name>A0AAD1X8F3_EUPCR</name>
<dbReference type="Proteomes" id="UP001295684">
    <property type="component" value="Unassembled WGS sequence"/>
</dbReference>
<evidence type="ECO:0000313" key="2">
    <source>
        <dbReference type="Proteomes" id="UP001295684"/>
    </source>
</evidence>
<accession>A0AAD1X8F3</accession>
<comment type="caution">
    <text evidence="1">The sequence shown here is derived from an EMBL/GenBank/DDBJ whole genome shotgun (WGS) entry which is preliminary data.</text>
</comment>
<keyword evidence="2" id="KW-1185">Reference proteome</keyword>
<organism evidence="1 2">
    <name type="scientific">Euplotes crassus</name>
    <dbReference type="NCBI Taxonomy" id="5936"/>
    <lineage>
        <taxon>Eukaryota</taxon>
        <taxon>Sar</taxon>
        <taxon>Alveolata</taxon>
        <taxon>Ciliophora</taxon>
        <taxon>Intramacronucleata</taxon>
        <taxon>Spirotrichea</taxon>
        <taxon>Hypotrichia</taxon>
        <taxon>Euplotida</taxon>
        <taxon>Euplotidae</taxon>
        <taxon>Moneuplotes</taxon>
    </lineage>
</organism>
<proteinExistence type="predicted"/>
<evidence type="ECO:0000313" key="1">
    <source>
        <dbReference type="EMBL" id="CAI2364754.1"/>
    </source>
</evidence>
<dbReference type="AlphaFoldDB" id="A0AAD1X8F3"/>